<dbReference type="InterPro" id="IPR003870">
    <property type="entry name" value="DUF222"/>
</dbReference>
<feature type="compositionally biased region" description="Basic and acidic residues" evidence="1">
    <location>
        <begin position="205"/>
        <end position="215"/>
    </location>
</feature>
<feature type="domain" description="DUF222" evidence="2">
    <location>
        <begin position="66"/>
        <end position="390"/>
    </location>
</feature>
<evidence type="ECO:0000313" key="3">
    <source>
        <dbReference type="EMBL" id="GAB33804.1"/>
    </source>
</evidence>
<name>H5TJZ6_GORO1</name>
<feature type="region of interest" description="Disordered" evidence="1">
    <location>
        <begin position="205"/>
        <end position="226"/>
    </location>
</feature>
<comment type="caution">
    <text evidence="3">The sequence shown here is derived from an EMBL/GenBank/DDBJ whole genome shotgun (WGS) entry which is preliminary data.</text>
</comment>
<dbReference type="Pfam" id="PF02720">
    <property type="entry name" value="DUF222"/>
    <property type="match status" value="1"/>
</dbReference>
<sequence>MGTHEPGDDALGAENPVAEDAGVHIQEPHAQNPIALYEQLHALLDQLDEVDTTTAPEAEVAAMAIEHERAVRRMISIGNDRIMDVSDRAAYRSVGVISLRDFMMGPLRIPNAYKRMRTMEAVCETYTITGDKKPPVYPQLAAALREGTLGVDHLGTALEVLNKIPENLDPEDLNRAEAEVVDFSQKLAPRQIIAAGTRLLAHLDPDGTITDDKDRKRQRRLTVGNQDAQSMSQLLATLDPTTRAMLDVVLAAWAAPGMNNPDDDASPTGSSVDVDAEILTEAAARDNRTPAQRNHDALGALLKAVLDGGLIGASHRGLPPHLIVRISDTQLREYAGVGQTTTGADIPMPDLIRLAAQSVMHLAVFSEHTGAPLYLGTSKRLASQSQRFMLFAGYGGCSKPDCPAPFSHVEIHHAEQDWARGGRTDIDELAPACGPHNRAVGDKPEQFTTEKIPDGPDRGRYGWRPNSNPVGTAGSLRTNHMHDLGSIVDDRLLRRRAEFTPPPAESSPDGSYPTGIADEIISMLRAGTLVSVGDYEAA</sequence>
<dbReference type="RefSeq" id="WP_007238048.1">
    <property type="nucleotide sequence ID" value="NZ_BAFB01000082.1"/>
</dbReference>
<dbReference type="EMBL" id="BAFB01000082">
    <property type="protein sequence ID" value="GAB33804.1"/>
    <property type="molecule type" value="Genomic_DNA"/>
</dbReference>
<reference evidence="3" key="1">
    <citation type="submission" date="2012-02" db="EMBL/GenBank/DDBJ databases">
        <title>Whole genome shotgun sequence of Gordonia otitidis NBRC 100426.</title>
        <authorList>
            <person name="Yoshida I."/>
            <person name="Hosoyama A."/>
            <person name="Tsuchikane K."/>
            <person name="Katsumata H."/>
            <person name="Yamazaki S."/>
            <person name="Fujita N."/>
        </authorList>
    </citation>
    <scope>NUCLEOTIDE SEQUENCE [LARGE SCALE GENOMIC DNA]</scope>
    <source>
        <strain evidence="3">NBRC 100426</strain>
    </source>
</reference>
<dbReference type="AlphaFoldDB" id="H5TJZ6"/>
<protein>
    <recommendedName>
        <fullName evidence="2">DUF222 domain-containing protein</fullName>
    </recommendedName>
</protein>
<dbReference type="Proteomes" id="UP000005038">
    <property type="component" value="Unassembled WGS sequence"/>
</dbReference>
<evidence type="ECO:0000256" key="1">
    <source>
        <dbReference type="SAM" id="MobiDB-lite"/>
    </source>
</evidence>
<dbReference type="STRING" id="1108044.GOOTI_082_00340"/>
<feature type="compositionally biased region" description="Basic and acidic residues" evidence="1">
    <location>
        <begin position="451"/>
        <end position="460"/>
    </location>
</feature>
<proteinExistence type="predicted"/>
<organism evidence="3 4">
    <name type="scientific">Gordonia otitidis (strain DSM 44809 / CCUG 52243 / JCM 12355 / NBRC 100426 / IFM 10032)</name>
    <dbReference type="NCBI Taxonomy" id="1108044"/>
    <lineage>
        <taxon>Bacteria</taxon>
        <taxon>Bacillati</taxon>
        <taxon>Actinomycetota</taxon>
        <taxon>Actinomycetes</taxon>
        <taxon>Mycobacteriales</taxon>
        <taxon>Gordoniaceae</taxon>
        <taxon>Gordonia</taxon>
    </lineage>
</organism>
<evidence type="ECO:0000313" key="4">
    <source>
        <dbReference type="Proteomes" id="UP000005038"/>
    </source>
</evidence>
<keyword evidence="4" id="KW-1185">Reference proteome</keyword>
<evidence type="ECO:0000259" key="2">
    <source>
        <dbReference type="Pfam" id="PF02720"/>
    </source>
</evidence>
<accession>H5TJZ6</accession>
<feature type="region of interest" description="Disordered" evidence="1">
    <location>
        <begin position="436"/>
        <end position="466"/>
    </location>
</feature>
<gene>
    <name evidence="3" type="ORF">GOOTI_082_00340</name>
</gene>